<gene>
    <name evidence="1" type="ORF">ACI2JU_02225</name>
</gene>
<protein>
    <submittedName>
        <fullName evidence="1">Uncharacterized protein</fullName>
    </submittedName>
</protein>
<proteinExistence type="predicted"/>
<organism evidence="1 2">
    <name type="scientific">Pseudoalteromonas rhizosphaerae</name>
    <dbReference type="NCBI Taxonomy" id="2518973"/>
    <lineage>
        <taxon>Bacteria</taxon>
        <taxon>Pseudomonadati</taxon>
        <taxon>Pseudomonadota</taxon>
        <taxon>Gammaproteobacteria</taxon>
        <taxon>Alteromonadales</taxon>
        <taxon>Pseudoalteromonadaceae</taxon>
        <taxon>Pseudoalteromonas</taxon>
    </lineage>
</organism>
<reference evidence="1 2" key="1">
    <citation type="submission" date="2024-11" db="EMBL/GenBank/DDBJ databases">
        <title>The Natural Products Discovery Center: Release of the First 8490 Sequenced Strains for Exploring Actinobacteria Biosynthetic Diversity.</title>
        <authorList>
            <person name="Kalkreuter E."/>
            <person name="Kautsar S.A."/>
            <person name="Yang D."/>
            <person name="Bader C.D."/>
            <person name="Teijaro C.N."/>
            <person name="Fluegel L."/>
            <person name="Davis C.M."/>
            <person name="Simpson J.R."/>
            <person name="Lauterbach L."/>
            <person name="Steele A.D."/>
            <person name="Gui C."/>
            <person name="Meng S."/>
            <person name="Li G."/>
            <person name="Viehrig K."/>
            <person name="Ye F."/>
            <person name="Su P."/>
            <person name="Kiefer A.F."/>
            <person name="Nichols A."/>
            <person name="Cepeda A.J."/>
            <person name="Yan W."/>
            <person name="Fan B."/>
            <person name="Jiang Y."/>
            <person name="Adhikari A."/>
            <person name="Zheng C.-J."/>
            <person name="Schuster L."/>
            <person name="Cowan T.M."/>
            <person name="Smanski M.J."/>
            <person name="Chevrette M.G."/>
            <person name="De Carvalho L.P.S."/>
            <person name="Shen B."/>
        </authorList>
    </citation>
    <scope>NUCLEOTIDE SEQUENCE [LARGE SCALE GENOMIC DNA]</scope>
    <source>
        <strain evidence="1 2">NPDC078403</strain>
    </source>
</reference>
<evidence type="ECO:0000313" key="2">
    <source>
        <dbReference type="Proteomes" id="UP001620262"/>
    </source>
</evidence>
<accession>A0ABW8KWA5</accession>
<dbReference type="RefSeq" id="WP_182717221.1">
    <property type="nucleotide sequence ID" value="NZ_JBJDOT010000002.1"/>
</dbReference>
<dbReference type="Proteomes" id="UP001620262">
    <property type="component" value="Unassembled WGS sequence"/>
</dbReference>
<evidence type="ECO:0000313" key="1">
    <source>
        <dbReference type="EMBL" id="MFK3862686.1"/>
    </source>
</evidence>
<dbReference type="EMBL" id="JBJDOT010000002">
    <property type="protein sequence ID" value="MFK3862686.1"/>
    <property type="molecule type" value="Genomic_DNA"/>
</dbReference>
<keyword evidence="2" id="KW-1185">Reference proteome</keyword>
<name>A0ABW8KWA5_9GAMM</name>
<sequence>MGFAPTRLKLSNGEQNIANGELNFIDINQVDATQTNVGKLPKSMNKLSSV</sequence>
<comment type="caution">
    <text evidence="1">The sequence shown here is derived from an EMBL/GenBank/DDBJ whole genome shotgun (WGS) entry which is preliminary data.</text>
</comment>